<dbReference type="SUPFAM" id="SSF46894">
    <property type="entry name" value="C-terminal effector domain of the bipartite response regulators"/>
    <property type="match status" value="1"/>
</dbReference>
<keyword evidence="11" id="KW-1185">Reference proteome</keyword>
<dbReference type="Gene3D" id="3.40.50.2300">
    <property type="match status" value="1"/>
</dbReference>
<gene>
    <name evidence="10" type="ORF">BJZ21_004001</name>
</gene>
<dbReference type="GO" id="GO:0032993">
    <property type="term" value="C:protein-DNA complex"/>
    <property type="evidence" value="ECO:0007669"/>
    <property type="project" value="TreeGrafter"/>
</dbReference>
<evidence type="ECO:0000256" key="1">
    <source>
        <dbReference type="ARBA" id="ARBA00022553"/>
    </source>
</evidence>
<protein>
    <submittedName>
        <fullName evidence="10">DNA-binding response OmpR family regulator</fullName>
    </submittedName>
</protein>
<dbReference type="Gene3D" id="1.10.10.10">
    <property type="entry name" value="Winged helix-like DNA-binding domain superfamily/Winged helix DNA-binding domain"/>
    <property type="match status" value="1"/>
</dbReference>
<dbReference type="PANTHER" id="PTHR48111:SF21">
    <property type="entry name" value="DNA-BINDING DUAL MASTER TRANSCRIPTIONAL REGULATOR RPAA"/>
    <property type="match status" value="1"/>
</dbReference>
<dbReference type="CDD" id="cd00383">
    <property type="entry name" value="trans_reg_C"/>
    <property type="match status" value="1"/>
</dbReference>
<dbReference type="Pfam" id="PF00486">
    <property type="entry name" value="Trans_reg_C"/>
    <property type="match status" value="1"/>
</dbReference>
<keyword evidence="5" id="KW-0804">Transcription</keyword>
<dbReference type="PROSITE" id="PS51755">
    <property type="entry name" value="OMPR_PHOB"/>
    <property type="match status" value="1"/>
</dbReference>
<keyword evidence="4 7" id="KW-0238">DNA-binding</keyword>
<dbReference type="GO" id="GO:0006355">
    <property type="term" value="P:regulation of DNA-templated transcription"/>
    <property type="evidence" value="ECO:0007669"/>
    <property type="project" value="InterPro"/>
</dbReference>
<name>A0A7Y9E9X6_9ACTN</name>
<dbReference type="RefSeq" id="WP_343052249.1">
    <property type="nucleotide sequence ID" value="NZ_JACCBG010000001.1"/>
</dbReference>
<feature type="domain" description="OmpR/PhoB-type" evidence="9">
    <location>
        <begin position="82"/>
        <end position="177"/>
    </location>
</feature>
<dbReference type="InterPro" id="IPR011006">
    <property type="entry name" value="CheY-like_superfamily"/>
</dbReference>
<dbReference type="PANTHER" id="PTHR48111">
    <property type="entry name" value="REGULATOR OF RPOS"/>
    <property type="match status" value="1"/>
</dbReference>
<evidence type="ECO:0000259" key="9">
    <source>
        <dbReference type="PROSITE" id="PS51755"/>
    </source>
</evidence>
<feature type="DNA-binding region" description="OmpR/PhoB-type" evidence="7">
    <location>
        <begin position="82"/>
        <end position="177"/>
    </location>
</feature>
<evidence type="ECO:0000256" key="6">
    <source>
        <dbReference type="PROSITE-ProRule" id="PRU00169"/>
    </source>
</evidence>
<dbReference type="InterPro" id="IPR001789">
    <property type="entry name" value="Sig_transdc_resp-reg_receiver"/>
</dbReference>
<dbReference type="Gene3D" id="6.10.250.690">
    <property type="match status" value="1"/>
</dbReference>
<dbReference type="EMBL" id="JACCBG010000001">
    <property type="protein sequence ID" value="NYD43918.1"/>
    <property type="molecule type" value="Genomic_DNA"/>
</dbReference>
<dbReference type="AlphaFoldDB" id="A0A7Y9E9X6"/>
<evidence type="ECO:0000259" key="8">
    <source>
        <dbReference type="PROSITE" id="PS50110"/>
    </source>
</evidence>
<organism evidence="10 11">
    <name type="scientific">Nocardioides panaciterrulae</name>
    <dbReference type="NCBI Taxonomy" id="661492"/>
    <lineage>
        <taxon>Bacteria</taxon>
        <taxon>Bacillati</taxon>
        <taxon>Actinomycetota</taxon>
        <taxon>Actinomycetes</taxon>
        <taxon>Propionibacteriales</taxon>
        <taxon>Nocardioidaceae</taxon>
        <taxon>Nocardioides</taxon>
    </lineage>
</organism>
<evidence type="ECO:0000313" key="10">
    <source>
        <dbReference type="EMBL" id="NYD43918.1"/>
    </source>
</evidence>
<evidence type="ECO:0000256" key="3">
    <source>
        <dbReference type="ARBA" id="ARBA00023015"/>
    </source>
</evidence>
<dbReference type="SMART" id="SM00862">
    <property type="entry name" value="Trans_reg_C"/>
    <property type="match status" value="1"/>
</dbReference>
<dbReference type="InterPro" id="IPR036388">
    <property type="entry name" value="WH-like_DNA-bd_sf"/>
</dbReference>
<dbReference type="Pfam" id="PF00072">
    <property type="entry name" value="Response_reg"/>
    <property type="match status" value="1"/>
</dbReference>
<reference evidence="10 11" key="1">
    <citation type="submission" date="2020-07" db="EMBL/GenBank/DDBJ databases">
        <title>Sequencing the genomes of 1000 actinobacteria strains.</title>
        <authorList>
            <person name="Klenk H.-P."/>
        </authorList>
    </citation>
    <scope>NUCLEOTIDE SEQUENCE [LARGE SCALE GENOMIC DNA]</scope>
    <source>
        <strain evidence="10 11">DSM 21350</strain>
    </source>
</reference>
<dbReference type="InterPro" id="IPR001867">
    <property type="entry name" value="OmpR/PhoB-type_DNA-bd"/>
</dbReference>
<dbReference type="InterPro" id="IPR039420">
    <property type="entry name" value="WalR-like"/>
</dbReference>
<dbReference type="GO" id="GO:0000156">
    <property type="term" value="F:phosphorelay response regulator activity"/>
    <property type="evidence" value="ECO:0007669"/>
    <property type="project" value="TreeGrafter"/>
</dbReference>
<proteinExistence type="predicted"/>
<feature type="modified residue" description="4-aspartylphosphate" evidence="6">
    <location>
        <position position="4"/>
    </location>
</feature>
<dbReference type="Proteomes" id="UP000535511">
    <property type="component" value="Unassembled WGS sequence"/>
</dbReference>
<feature type="domain" description="Response regulatory" evidence="8">
    <location>
        <begin position="1"/>
        <end position="68"/>
    </location>
</feature>
<dbReference type="InterPro" id="IPR016032">
    <property type="entry name" value="Sig_transdc_resp-reg_C-effctor"/>
</dbReference>
<dbReference type="PROSITE" id="PS50110">
    <property type="entry name" value="RESPONSE_REGULATORY"/>
    <property type="match status" value="1"/>
</dbReference>
<keyword evidence="3" id="KW-0805">Transcription regulation</keyword>
<dbReference type="SUPFAM" id="SSF52172">
    <property type="entry name" value="CheY-like"/>
    <property type="match status" value="1"/>
</dbReference>
<keyword evidence="1 6" id="KW-0597">Phosphoprotein</keyword>
<evidence type="ECO:0000256" key="2">
    <source>
        <dbReference type="ARBA" id="ARBA00023012"/>
    </source>
</evidence>
<comment type="caution">
    <text evidence="10">The sequence shown here is derived from an EMBL/GenBank/DDBJ whole genome shotgun (WGS) entry which is preliminary data.</text>
</comment>
<evidence type="ECO:0000256" key="4">
    <source>
        <dbReference type="ARBA" id="ARBA00023125"/>
    </source>
</evidence>
<evidence type="ECO:0000256" key="7">
    <source>
        <dbReference type="PROSITE-ProRule" id="PRU01091"/>
    </source>
</evidence>
<evidence type="ECO:0000313" key="11">
    <source>
        <dbReference type="Proteomes" id="UP000535511"/>
    </source>
</evidence>
<sequence>MLSDVMLPGIDGVTLCRRVRESSTVPFVMISARDDAVDVVGGLEAGADDYVTKPFDVQVLLARLRSVVRRAEGRTADADQPSRPEQIGSLTLDRDALEVFRDGERLSLTPTELRLLLELVDARGTVLSAQSLLSRVWDYDEWTTDKHLVTVHVQRLRAKVGAEVIETVRGFGYRLRR</sequence>
<evidence type="ECO:0000256" key="5">
    <source>
        <dbReference type="ARBA" id="ARBA00023163"/>
    </source>
</evidence>
<keyword evidence="2" id="KW-0902">Two-component regulatory system</keyword>
<accession>A0A7Y9E9X6</accession>
<dbReference type="GO" id="GO:0005829">
    <property type="term" value="C:cytosol"/>
    <property type="evidence" value="ECO:0007669"/>
    <property type="project" value="TreeGrafter"/>
</dbReference>
<dbReference type="GO" id="GO:0000976">
    <property type="term" value="F:transcription cis-regulatory region binding"/>
    <property type="evidence" value="ECO:0007669"/>
    <property type="project" value="TreeGrafter"/>
</dbReference>